<dbReference type="GO" id="GO:0009055">
    <property type="term" value="F:electron transfer activity"/>
    <property type="evidence" value="ECO:0007669"/>
    <property type="project" value="InterPro"/>
</dbReference>
<comment type="caution">
    <text evidence="1">The sequence shown here is derived from an EMBL/GenBank/DDBJ whole genome shotgun (WGS) entry which is preliminary data.</text>
</comment>
<evidence type="ECO:0000313" key="1">
    <source>
        <dbReference type="EMBL" id="MBC8318858.1"/>
    </source>
</evidence>
<evidence type="ECO:0008006" key="3">
    <source>
        <dbReference type="Google" id="ProtNLM"/>
    </source>
</evidence>
<dbReference type="EMBL" id="JACNJZ010000192">
    <property type="protein sequence ID" value="MBC8318858.1"/>
    <property type="molecule type" value="Genomic_DNA"/>
</dbReference>
<dbReference type="Proteomes" id="UP000614424">
    <property type="component" value="Unassembled WGS sequence"/>
</dbReference>
<sequence>MTTRFIGIVGATACLLMLFVALLQAEKGDQPEKSSCETLLVTKCGTCHYLTRVCQKIGRKSKGDWRRNVKRMVRKGAVLSRDEQKVLVDCLHKEEEGAVKACQDYR</sequence>
<organism evidence="1 2">
    <name type="scientific">Candidatus Desulfobia pelagia</name>
    <dbReference type="NCBI Taxonomy" id="2841692"/>
    <lineage>
        <taxon>Bacteria</taxon>
        <taxon>Pseudomonadati</taxon>
        <taxon>Thermodesulfobacteriota</taxon>
        <taxon>Desulfobulbia</taxon>
        <taxon>Desulfobulbales</taxon>
        <taxon>Desulfobulbaceae</taxon>
        <taxon>Candidatus Desulfobia</taxon>
    </lineage>
</organism>
<dbReference type="Gene3D" id="1.10.760.10">
    <property type="entry name" value="Cytochrome c-like domain"/>
    <property type="match status" value="1"/>
</dbReference>
<evidence type="ECO:0000313" key="2">
    <source>
        <dbReference type="Proteomes" id="UP000614424"/>
    </source>
</evidence>
<protein>
    <recommendedName>
        <fullName evidence="3">Quinohemoprotein amine dehydrogenase alpha subunit haem binding domain-containing protein</fullName>
    </recommendedName>
</protein>
<gene>
    <name evidence="1" type="ORF">H8E41_13220</name>
</gene>
<dbReference type="GO" id="GO:0020037">
    <property type="term" value="F:heme binding"/>
    <property type="evidence" value="ECO:0007669"/>
    <property type="project" value="InterPro"/>
</dbReference>
<proteinExistence type="predicted"/>
<name>A0A8J6NHS4_9BACT</name>
<accession>A0A8J6NHS4</accession>
<reference evidence="1 2" key="1">
    <citation type="submission" date="2020-08" db="EMBL/GenBank/DDBJ databases">
        <title>Bridging the membrane lipid divide: bacteria of the FCB group superphylum have the potential to synthesize archaeal ether lipids.</title>
        <authorList>
            <person name="Villanueva L."/>
            <person name="Von Meijenfeldt F.A.B."/>
            <person name="Westbye A.B."/>
            <person name="Yadav S."/>
            <person name="Hopmans E.C."/>
            <person name="Dutilh B.E."/>
            <person name="Sinninghe Damste J.S."/>
        </authorList>
    </citation>
    <scope>NUCLEOTIDE SEQUENCE [LARGE SCALE GENOMIC DNA]</scope>
    <source>
        <strain evidence="1">NIOZ-UU47</strain>
    </source>
</reference>
<dbReference type="AlphaFoldDB" id="A0A8J6NHS4"/>
<dbReference type="InterPro" id="IPR036909">
    <property type="entry name" value="Cyt_c-like_dom_sf"/>
</dbReference>